<protein>
    <submittedName>
        <fullName evidence="1">Uncharacterized protein</fullName>
    </submittedName>
</protein>
<comment type="caution">
    <text evidence="1">The sequence shown here is derived from an EMBL/GenBank/DDBJ whole genome shotgun (WGS) entry which is preliminary data.</text>
</comment>
<reference evidence="1" key="1">
    <citation type="submission" date="2020-12" db="EMBL/GenBank/DDBJ databases">
        <authorList>
            <person name="Iha C."/>
        </authorList>
    </citation>
    <scope>NUCLEOTIDE SEQUENCE</scope>
</reference>
<evidence type="ECO:0000313" key="2">
    <source>
        <dbReference type="Proteomes" id="UP000708148"/>
    </source>
</evidence>
<dbReference type="AlphaFoldDB" id="A0A8S1J1B2"/>
<feature type="non-terminal residue" evidence="1">
    <location>
        <position position="251"/>
    </location>
</feature>
<gene>
    <name evidence="1" type="ORF">OSTQU699_LOCUS6331</name>
</gene>
<dbReference type="OrthoDB" id="1826397at2759"/>
<keyword evidence="2" id="KW-1185">Reference proteome</keyword>
<sequence length="251" mass="26901">MALCGQTHQLVRQVCALAARQLLISWAGKPGAAIGRGGAALARGEGQRRGMSFFSRSVPRGHKEQADFLRELNLRGKAEEVVSHFESGNVATSEGTLAEYVKALVKMEALDGSALLRTLERGANGIRSRMATSAGSYASRNGAPRYPFSARPVAQPAARSAAEAAPRQSEAAELLTNAAAFGTQKNPIHVLQAEPSFKSQLWRTVRTLLLTFLLLSGLGALIEDKAMPRGVLNNPDLKPLLNSPTRFDDVK</sequence>
<accession>A0A8S1J1B2</accession>
<name>A0A8S1J1B2_9CHLO</name>
<organism evidence="1 2">
    <name type="scientific">Ostreobium quekettii</name>
    <dbReference type="NCBI Taxonomy" id="121088"/>
    <lineage>
        <taxon>Eukaryota</taxon>
        <taxon>Viridiplantae</taxon>
        <taxon>Chlorophyta</taxon>
        <taxon>core chlorophytes</taxon>
        <taxon>Ulvophyceae</taxon>
        <taxon>TCBD clade</taxon>
        <taxon>Bryopsidales</taxon>
        <taxon>Ostreobineae</taxon>
        <taxon>Ostreobiaceae</taxon>
        <taxon>Ostreobium</taxon>
    </lineage>
</organism>
<proteinExistence type="predicted"/>
<dbReference type="EMBL" id="CAJHUC010001398">
    <property type="protein sequence ID" value="CAD7700972.1"/>
    <property type="molecule type" value="Genomic_DNA"/>
</dbReference>
<evidence type="ECO:0000313" key="1">
    <source>
        <dbReference type="EMBL" id="CAD7700972.1"/>
    </source>
</evidence>
<dbReference type="Proteomes" id="UP000708148">
    <property type="component" value="Unassembled WGS sequence"/>
</dbReference>